<feature type="transmembrane region" description="Helical" evidence="1">
    <location>
        <begin position="150"/>
        <end position="167"/>
    </location>
</feature>
<proteinExistence type="predicted"/>
<feature type="transmembrane region" description="Helical" evidence="1">
    <location>
        <begin position="173"/>
        <end position="193"/>
    </location>
</feature>
<keyword evidence="4" id="KW-1185">Reference proteome</keyword>
<evidence type="ECO:0000256" key="1">
    <source>
        <dbReference type="SAM" id="Phobius"/>
    </source>
</evidence>
<feature type="domain" description="DUF7344" evidence="2">
    <location>
        <begin position="47"/>
        <end position="123"/>
    </location>
</feature>
<organism evidence="3 4">
    <name type="scientific">Halomarina salina</name>
    <dbReference type="NCBI Taxonomy" id="1872699"/>
    <lineage>
        <taxon>Archaea</taxon>
        <taxon>Methanobacteriati</taxon>
        <taxon>Methanobacteriota</taxon>
        <taxon>Stenosarchaea group</taxon>
        <taxon>Halobacteria</taxon>
        <taxon>Halobacteriales</taxon>
        <taxon>Natronomonadaceae</taxon>
        <taxon>Halomarina</taxon>
    </lineage>
</organism>
<comment type="caution">
    <text evidence="3">The sequence shown here is derived from an EMBL/GenBank/DDBJ whole genome shotgun (WGS) entry which is preliminary data.</text>
</comment>
<dbReference type="AlphaFoldDB" id="A0ABD5RIE3"/>
<dbReference type="RefSeq" id="WP_247418810.1">
    <property type="nucleotide sequence ID" value="NZ_JALLGW010000002.1"/>
</dbReference>
<keyword evidence="1" id="KW-1133">Transmembrane helix</keyword>
<accession>A0ABD5RIE3</accession>
<dbReference type="Pfam" id="PF24035">
    <property type="entry name" value="DUF7344"/>
    <property type="match status" value="1"/>
</dbReference>
<keyword evidence="1" id="KW-0472">Membrane</keyword>
<evidence type="ECO:0000313" key="4">
    <source>
        <dbReference type="Proteomes" id="UP001596099"/>
    </source>
</evidence>
<keyword evidence="1" id="KW-0812">Transmembrane</keyword>
<dbReference type="EMBL" id="JBHSQH010000001">
    <property type="protein sequence ID" value="MFC5970133.1"/>
    <property type="molecule type" value="Genomic_DNA"/>
</dbReference>
<protein>
    <recommendedName>
        <fullName evidence="2">DUF7344 domain-containing protein</fullName>
    </recommendedName>
</protein>
<name>A0ABD5RIE3_9EURY</name>
<evidence type="ECO:0000313" key="3">
    <source>
        <dbReference type="EMBL" id="MFC5970133.1"/>
    </source>
</evidence>
<dbReference type="Proteomes" id="UP001596099">
    <property type="component" value="Unassembled WGS sequence"/>
</dbReference>
<gene>
    <name evidence="3" type="ORF">ACFPYI_02200</name>
</gene>
<sequence>MSEVSDVDAERELPRVGSRTATALSTAKVVSDDGASETAPPPQSAVFSILKNSRRRHVLKFLLEEQRRVSLAELAVHIAAHENDIPTGAVTSAQRKRVYVSLYQSHLPKLDEVGAVDYNDARKYATADEHLDAFRPYLHDDPDDHHWSRWYLGLGLVGVAGATAGYLGNVRSALFADGLLLVLAVGFLTVALYQSYHAFEGA</sequence>
<evidence type="ECO:0000259" key="2">
    <source>
        <dbReference type="Pfam" id="PF24035"/>
    </source>
</evidence>
<reference evidence="3 4" key="1">
    <citation type="journal article" date="2019" name="Int. J. Syst. Evol. Microbiol.">
        <title>The Global Catalogue of Microorganisms (GCM) 10K type strain sequencing project: providing services to taxonomists for standard genome sequencing and annotation.</title>
        <authorList>
            <consortium name="The Broad Institute Genomics Platform"/>
            <consortium name="The Broad Institute Genome Sequencing Center for Infectious Disease"/>
            <person name="Wu L."/>
            <person name="Ma J."/>
        </authorList>
    </citation>
    <scope>NUCLEOTIDE SEQUENCE [LARGE SCALE GENOMIC DNA]</scope>
    <source>
        <strain evidence="3 4">CGMCC 1.12543</strain>
    </source>
</reference>
<dbReference type="InterPro" id="IPR055768">
    <property type="entry name" value="DUF7344"/>
</dbReference>